<dbReference type="PIRSF" id="PIRSF001439">
    <property type="entry name" value="CryM"/>
    <property type="match status" value="1"/>
</dbReference>
<dbReference type="HOGENOM" id="CLU_042088_1_0_9"/>
<evidence type="ECO:0000256" key="6">
    <source>
        <dbReference type="ARBA" id="ARBA00067080"/>
    </source>
</evidence>
<dbReference type="Gene3D" id="3.40.50.720">
    <property type="entry name" value="NAD(P)-binding Rossmann-like Domain"/>
    <property type="match status" value="1"/>
</dbReference>
<dbReference type="GO" id="GO:0019752">
    <property type="term" value="P:carboxylic acid metabolic process"/>
    <property type="evidence" value="ECO:0007669"/>
    <property type="project" value="UniProtKB-ARBA"/>
</dbReference>
<sequence length="328" mass="34805">MLILTKSDVEKALSMEEAINAMEEAFAAYSTGRTIVPLRTVIHIGGAEGDALFMPGYVEGIGVAVKLVSVFPGNARFGKPTISSVVVLEDRETGEPVALMDGAYLTALRTGAASGAASKHLARKDSKVAAVIGAGVQGKTQLWAVCCVRNIEEARIYNRDPKKVGQYIAEMKTKLSGVRFVECQSADEAVRGADIIIAATTSETPVFSASSVKKGAHINAIGSYTPKMQEIPTELLKMASKIVVDSREAVLSEAGDFIIPISSGDFSPENIYGELGEITSGRLRGRESDDEITLFKSVGIAVQDVACAARIYEKAVKMGLGIKIDLSN</sequence>
<evidence type="ECO:0000256" key="1">
    <source>
        <dbReference type="ARBA" id="ARBA00008903"/>
    </source>
</evidence>
<evidence type="ECO:0000256" key="3">
    <source>
        <dbReference type="ARBA" id="ARBA00023027"/>
    </source>
</evidence>
<evidence type="ECO:0000256" key="2">
    <source>
        <dbReference type="ARBA" id="ARBA00023002"/>
    </source>
</evidence>
<comment type="similarity">
    <text evidence="1">Belongs to the ornithine cyclodeaminase/mu-crystallin family.</text>
</comment>
<dbReference type="PANTHER" id="PTHR13812">
    <property type="entry name" value="KETIMINE REDUCTASE MU-CRYSTALLIN"/>
    <property type="match status" value="1"/>
</dbReference>
<dbReference type="Pfam" id="PF02423">
    <property type="entry name" value="OCD_Mu_crystall"/>
    <property type="match status" value="1"/>
</dbReference>
<evidence type="ECO:0000313" key="10">
    <source>
        <dbReference type="Proteomes" id="UP000000272"/>
    </source>
</evidence>
<dbReference type="FunFam" id="3.30.1780.10:FF:000002">
    <property type="entry name" value="Ornithine cyclodeaminase"/>
    <property type="match status" value="1"/>
</dbReference>
<dbReference type="InterPro" id="IPR003462">
    <property type="entry name" value="ODC_Mu_crystall"/>
</dbReference>
<dbReference type="OrthoDB" id="9792005at2"/>
<evidence type="ECO:0000256" key="8">
    <source>
        <dbReference type="ARBA" id="ARBA00078572"/>
    </source>
</evidence>
<dbReference type="Gene3D" id="3.30.1780.10">
    <property type="entry name" value="ornithine cyclodeaminase, domain 1"/>
    <property type="match status" value="1"/>
</dbReference>
<evidence type="ECO:0000256" key="5">
    <source>
        <dbReference type="ARBA" id="ARBA00052703"/>
    </source>
</evidence>
<dbReference type="EC" id="1.5.1.49" evidence="6"/>
<dbReference type="RefSeq" id="WP_013275294.1">
    <property type="nucleotide sequence ID" value="NC_014377.1"/>
</dbReference>
<dbReference type="Proteomes" id="UP000000272">
    <property type="component" value="Chromosome"/>
</dbReference>
<dbReference type="GO" id="GO:0005737">
    <property type="term" value="C:cytoplasm"/>
    <property type="evidence" value="ECO:0007669"/>
    <property type="project" value="TreeGrafter"/>
</dbReference>
<dbReference type="GO" id="GO:0016491">
    <property type="term" value="F:oxidoreductase activity"/>
    <property type="evidence" value="ECO:0007669"/>
    <property type="project" value="UniProtKB-KW"/>
</dbReference>
<gene>
    <name evidence="9" type="ordered locus">Toce_0467</name>
</gene>
<comment type="catalytic activity">
    <reaction evidence="4">
        <text>L-proline + NAD(+) = 1-pyrroline-2-carboxylate + NADH + H(+)</text>
        <dbReference type="Rhea" id="RHEA:20321"/>
        <dbReference type="ChEBI" id="CHEBI:15378"/>
        <dbReference type="ChEBI" id="CHEBI:39785"/>
        <dbReference type="ChEBI" id="CHEBI:57540"/>
        <dbReference type="ChEBI" id="CHEBI:57945"/>
        <dbReference type="ChEBI" id="CHEBI:60039"/>
        <dbReference type="EC" id="1.5.1.49"/>
    </reaction>
</comment>
<accession>D9S1G7</accession>
<keyword evidence="2" id="KW-0560">Oxidoreductase</keyword>
<dbReference type="STRING" id="555079.Toce_0467"/>
<dbReference type="EMBL" id="CP002131">
    <property type="protein sequence ID" value="ADL07244.1"/>
    <property type="molecule type" value="Genomic_DNA"/>
</dbReference>
<evidence type="ECO:0000313" key="9">
    <source>
        <dbReference type="EMBL" id="ADL07244.1"/>
    </source>
</evidence>
<dbReference type="AlphaFoldDB" id="D9S1G7"/>
<dbReference type="InterPro" id="IPR036291">
    <property type="entry name" value="NAD(P)-bd_dom_sf"/>
</dbReference>
<reference evidence="9 10" key="1">
    <citation type="journal article" date="2010" name="Stand. Genomic Sci.">
        <title>Complete genome sequence of Thermosediminibacter oceani type strain (JW/IW-1228P).</title>
        <authorList>
            <person name="Pitluck S."/>
            <person name="Yasawong M."/>
            <person name="Munk C."/>
            <person name="Nolan M."/>
            <person name="Lapidus A."/>
            <person name="Lucas S."/>
            <person name="Glavina Del Rio T."/>
            <person name="Tice H."/>
            <person name="Cheng J.F."/>
            <person name="Bruce D."/>
            <person name="Detter C."/>
            <person name="Tapia R."/>
            <person name="Han C."/>
            <person name="Goodwin L."/>
            <person name="Liolios K."/>
            <person name="Ivanova N."/>
            <person name="Mavromatis K."/>
            <person name="Mikhailova N."/>
            <person name="Pati A."/>
            <person name="Chen A."/>
            <person name="Palaniappan K."/>
            <person name="Land M."/>
            <person name="Hauser L."/>
            <person name="Chang Y.J."/>
            <person name="Jeffries C.D."/>
            <person name="Rohde M."/>
            <person name="Spring S."/>
            <person name="Sikorski J."/>
            <person name="Goker M."/>
            <person name="Woyke T."/>
            <person name="Bristow J."/>
            <person name="Eisen J.A."/>
            <person name="Markowitz V."/>
            <person name="Hugenholtz P."/>
            <person name="Kyrpides N.C."/>
            <person name="Klenk H.P."/>
        </authorList>
    </citation>
    <scope>NUCLEOTIDE SEQUENCE [LARGE SCALE GENOMIC DNA]</scope>
    <source>
        <strain evidence="10">ATCC BAA-1034 / DSM 16646 / JW/IW-1228P</strain>
    </source>
</reference>
<dbReference type="PANTHER" id="PTHR13812:SF19">
    <property type="entry name" value="KETIMINE REDUCTASE MU-CRYSTALLIN"/>
    <property type="match status" value="1"/>
</dbReference>
<name>D9S1G7_THEOJ</name>
<proteinExistence type="inferred from homology"/>
<keyword evidence="10" id="KW-1185">Reference proteome</keyword>
<evidence type="ECO:0000256" key="4">
    <source>
        <dbReference type="ARBA" id="ARBA00050354"/>
    </source>
</evidence>
<comment type="catalytic activity">
    <reaction evidence="5">
        <text>L-proline + NADP(+) = 1-pyrroline-2-carboxylate + NADPH + H(+)</text>
        <dbReference type="Rhea" id="RHEA:20317"/>
        <dbReference type="ChEBI" id="CHEBI:15378"/>
        <dbReference type="ChEBI" id="CHEBI:39785"/>
        <dbReference type="ChEBI" id="CHEBI:57783"/>
        <dbReference type="ChEBI" id="CHEBI:58349"/>
        <dbReference type="ChEBI" id="CHEBI:60039"/>
        <dbReference type="EC" id="1.5.1.49"/>
    </reaction>
</comment>
<keyword evidence="9" id="KW-0456">Lyase</keyword>
<keyword evidence="3" id="KW-0520">NAD</keyword>
<dbReference type="KEGG" id="toc:Toce_0467"/>
<evidence type="ECO:0000256" key="7">
    <source>
        <dbReference type="ARBA" id="ARBA00070669"/>
    </source>
</evidence>
<dbReference type="SUPFAM" id="SSF51735">
    <property type="entry name" value="NAD(P)-binding Rossmann-fold domains"/>
    <property type="match status" value="1"/>
</dbReference>
<organism evidence="9 10">
    <name type="scientific">Thermosediminibacter oceani (strain ATCC BAA-1034 / DSM 16646 / JW/IW-1228P)</name>
    <dbReference type="NCBI Taxonomy" id="555079"/>
    <lineage>
        <taxon>Bacteria</taxon>
        <taxon>Bacillati</taxon>
        <taxon>Bacillota</taxon>
        <taxon>Clostridia</taxon>
        <taxon>Thermosediminibacterales</taxon>
        <taxon>Thermosediminibacteraceae</taxon>
        <taxon>Thermosediminibacter</taxon>
    </lineage>
</organism>
<dbReference type="InterPro" id="IPR023401">
    <property type="entry name" value="ODC_N"/>
</dbReference>
<dbReference type="eggNOG" id="COG2423">
    <property type="taxonomic scope" value="Bacteria"/>
</dbReference>
<dbReference type="GO" id="GO:0016829">
    <property type="term" value="F:lyase activity"/>
    <property type="evidence" value="ECO:0007669"/>
    <property type="project" value="UniProtKB-KW"/>
</dbReference>
<dbReference type="FunFam" id="3.40.50.720:FF:000311">
    <property type="entry name" value="Ornithine cyclodeaminase"/>
    <property type="match status" value="1"/>
</dbReference>
<dbReference type="NCBIfam" id="NF006379">
    <property type="entry name" value="PRK08618.1"/>
    <property type="match status" value="1"/>
</dbReference>
<protein>
    <recommendedName>
        <fullName evidence="7">Delta(1)-pyrroline-2-carboxylate reductase</fullName>
        <ecNumber evidence="6">1.5.1.49</ecNumber>
    </recommendedName>
    <alternativeName>
        <fullName evidence="8">Proline ketimine reductase</fullName>
    </alternativeName>
</protein>